<reference evidence="5 6" key="1">
    <citation type="journal article" date="2015" name="J. Biotechnol.">
        <title>Complete genome sequence of Paenibacillus beijingensis 7188(T) (=DSM 24997(T)), a novel rhizobacterium from jujube garden soil.</title>
        <authorList>
            <person name="Kwak Y."/>
            <person name="Shin J.H."/>
        </authorList>
    </citation>
    <scope>NUCLEOTIDE SEQUENCE [LARGE SCALE GENOMIC DNA]</scope>
    <source>
        <strain evidence="5 6">DSM 24997</strain>
    </source>
</reference>
<dbReference type="PANTHER" id="PTHR42659">
    <property type="entry name" value="XANTHINE DEHYDROGENASE SUBUNIT C-RELATED"/>
    <property type="match status" value="1"/>
</dbReference>
<dbReference type="InterPro" id="IPR005107">
    <property type="entry name" value="CO_DH_flav_C"/>
</dbReference>
<dbReference type="PATRIC" id="fig|1126833.4.peg.3229"/>
<dbReference type="InterPro" id="IPR036318">
    <property type="entry name" value="FAD-bd_PCMH-like_sf"/>
</dbReference>
<dbReference type="InterPro" id="IPR036683">
    <property type="entry name" value="CO_DH_flav_C_dom_sf"/>
</dbReference>
<accession>A0A0D5NKQ3</accession>
<dbReference type="InterPro" id="IPR051312">
    <property type="entry name" value="Diverse_Substr_Oxidored"/>
</dbReference>
<feature type="domain" description="FAD-binding PCMH-type" evidence="4">
    <location>
        <begin position="5"/>
        <end position="180"/>
    </location>
</feature>
<sequence>MFAFGTHQKSEVLRPVNLDEALQWRRAYSGDAVYISGGTLLRAQWENESAFMPPQLIDLRGIAGMSGIEEREGAIHIGAQTILAACRQHPLLQQYAPALMEAVRGIAAPSIRNLATIGGNVVSATGDCLPALLVYGADLVWYDETGMFTEPLLEWLRIRGSGMMTSERILTAVRIPIRAQQSESKPIHFYQKVGRREAFTPSVATISVYAAVGKDGVLSDVRIAGGGGATFAHRLTAAEKLCEGARLGDAALPPAVFKAVMNQFQAFGDAFASAEYRVKTAANLAASAVWTNGKSR</sequence>
<dbReference type="SMART" id="SM01092">
    <property type="entry name" value="CO_deh_flav_C"/>
    <property type="match status" value="1"/>
</dbReference>
<keyword evidence="3" id="KW-0560">Oxidoreductase</keyword>
<gene>
    <name evidence="5" type="ORF">VN24_14745</name>
</gene>
<dbReference type="GO" id="GO:0016491">
    <property type="term" value="F:oxidoreductase activity"/>
    <property type="evidence" value="ECO:0007669"/>
    <property type="project" value="UniProtKB-KW"/>
</dbReference>
<dbReference type="SUPFAM" id="SSF56176">
    <property type="entry name" value="FAD-binding/transporter-associated domain-like"/>
    <property type="match status" value="1"/>
</dbReference>
<dbReference type="HOGENOM" id="CLU_058050_0_1_9"/>
<dbReference type="InterPro" id="IPR016166">
    <property type="entry name" value="FAD-bd_PCMH"/>
</dbReference>
<dbReference type="SUPFAM" id="SSF55447">
    <property type="entry name" value="CO dehydrogenase flavoprotein C-terminal domain-like"/>
    <property type="match status" value="1"/>
</dbReference>
<dbReference type="Pfam" id="PF03450">
    <property type="entry name" value="CO_deh_flav_C"/>
    <property type="match status" value="1"/>
</dbReference>
<dbReference type="Pfam" id="PF00941">
    <property type="entry name" value="FAD_binding_5"/>
    <property type="match status" value="1"/>
</dbReference>
<dbReference type="Gene3D" id="3.30.465.10">
    <property type="match status" value="1"/>
</dbReference>
<keyword evidence="1" id="KW-0285">Flavoprotein</keyword>
<dbReference type="GO" id="GO:0071949">
    <property type="term" value="F:FAD binding"/>
    <property type="evidence" value="ECO:0007669"/>
    <property type="project" value="InterPro"/>
</dbReference>
<dbReference type="STRING" id="1126833.VN24_14745"/>
<dbReference type="RefSeq" id="WP_045671015.1">
    <property type="nucleotide sequence ID" value="NZ_CP011058.1"/>
</dbReference>
<dbReference type="AlphaFoldDB" id="A0A0D5NKQ3"/>
<dbReference type="EMBL" id="CP011058">
    <property type="protein sequence ID" value="AJY75587.1"/>
    <property type="molecule type" value="Genomic_DNA"/>
</dbReference>
<evidence type="ECO:0000256" key="2">
    <source>
        <dbReference type="ARBA" id="ARBA00022827"/>
    </source>
</evidence>
<evidence type="ECO:0000313" key="6">
    <source>
        <dbReference type="Proteomes" id="UP000032633"/>
    </source>
</evidence>
<organism evidence="5 6">
    <name type="scientific">Paenibacillus beijingensis</name>
    <dbReference type="NCBI Taxonomy" id="1126833"/>
    <lineage>
        <taxon>Bacteria</taxon>
        <taxon>Bacillati</taxon>
        <taxon>Bacillota</taxon>
        <taxon>Bacilli</taxon>
        <taxon>Bacillales</taxon>
        <taxon>Paenibacillaceae</taxon>
        <taxon>Paenibacillus</taxon>
    </lineage>
</organism>
<evidence type="ECO:0000256" key="3">
    <source>
        <dbReference type="ARBA" id="ARBA00023002"/>
    </source>
</evidence>
<dbReference type="Proteomes" id="UP000032633">
    <property type="component" value="Chromosome"/>
</dbReference>
<evidence type="ECO:0000256" key="1">
    <source>
        <dbReference type="ARBA" id="ARBA00022630"/>
    </source>
</evidence>
<evidence type="ECO:0000259" key="4">
    <source>
        <dbReference type="PROSITE" id="PS51387"/>
    </source>
</evidence>
<name>A0A0D5NKQ3_9BACL</name>
<proteinExistence type="predicted"/>
<keyword evidence="2" id="KW-0274">FAD</keyword>
<dbReference type="Gene3D" id="3.30.390.50">
    <property type="entry name" value="CO dehydrogenase flavoprotein, C-terminal domain"/>
    <property type="match status" value="1"/>
</dbReference>
<dbReference type="InterPro" id="IPR016169">
    <property type="entry name" value="FAD-bd_PCMH_sub2"/>
</dbReference>
<dbReference type="KEGG" id="pbj:VN24_14745"/>
<dbReference type="PROSITE" id="PS51387">
    <property type="entry name" value="FAD_PCMH"/>
    <property type="match status" value="1"/>
</dbReference>
<dbReference type="InterPro" id="IPR002346">
    <property type="entry name" value="Mopterin_DH_FAD-bd"/>
</dbReference>
<reference evidence="6" key="2">
    <citation type="submission" date="2015-03" db="EMBL/GenBank/DDBJ databases">
        <title>Genome sequence of Paenibacillus beijingensis strain DSM 24997T.</title>
        <authorList>
            <person name="Kwak Y."/>
            <person name="Shin J.-H."/>
        </authorList>
    </citation>
    <scope>NUCLEOTIDE SEQUENCE [LARGE SCALE GENOMIC DNA]</scope>
    <source>
        <strain evidence="6">DSM 24997</strain>
    </source>
</reference>
<keyword evidence="6" id="KW-1185">Reference proteome</keyword>
<dbReference type="PANTHER" id="PTHR42659:SF2">
    <property type="entry name" value="XANTHINE DEHYDROGENASE SUBUNIT C-RELATED"/>
    <property type="match status" value="1"/>
</dbReference>
<protein>
    <recommendedName>
        <fullName evidence="4">FAD-binding PCMH-type domain-containing protein</fullName>
    </recommendedName>
</protein>
<evidence type="ECO:0000313" key="5">
    <source>
        <dbReference type="EMBL" id="AJY75587.1"/>
    </source>
</evidence>